<dbReference type="Proteomes" id="UP000234323">
    <property type="component" value="Unassembled WGS sequence"/>
</dbReference>
<dbReference type="AlphaFoldDB" id="A0A2I1H4P5"/>
<evidence type="ECO:0000313" key="4">
    <source>
        <dbReference type="Proteomes" id="UP000234323"/>
    </source>
</evidence>
<evidence type="ECO:0000256" key="2">
    <source>
        <dbReference type="SAM" id="MobiDB-lite"/>
    </source>
</evidence>
<feature type="compositionally biased region" description="Basic residues" evidence="2">
    <location>
        <begin position="606"/>
        <end position="638"/>
    </location>
</feature>
<evidence type="ECO:0000313" key="3">
    <source>
        <dbReference type="EMBL" id="PKY53852.1"/>
    </source>
</evidence>
<organism evidence="3 4">
    <name type="scientific">Rhizophagus irregularis</name>
    <dbReference type="NCBI Taxonomy" id="588596"/>
    <lineage>
        <taxon>Eukaryota</taxon>
        <taxon>Fungi</taxon>
        <taxon>Fungi incertae sedis</taxon>
        <taxon>Mucoromycota</taxon>
        <taxon>Glomeromycotina</taxon>
        <taxon>Glomeromycetes</taxon>
        <taxon>Glomerales</taxon>
        <taxon>Glomeraceae</taxon>
        <taxon>Rhizophagus</taxon>
    </lineage>
</organism>
<sequence length="965" mass="108805">MATTNLIANVNRGLERIENHIRGVGTPMQNPANVIDGIRGSLNSIRVTLQNITAERDQYQNLLNDTNRRVNDYRNQLNDSRNQNLRLQRLLDESQVRVERTVRERDNVQGERDLAMLAYNNERQESRRWMFSYRDKDRRVQGLLRKKFAKRLLYQRDTNHLQQNSRRLQTNAQNQVNRMLVIIARKQTRIGELLREKFVFQLVIKQRDQNILNLQGQILALQNNPPNIQHIGMAGYPPPKFHGLAGEDPADYIRDLRQWCEASPNHDPNAGHQHRIRIDGLFESGLLDYAKDWYETEIKGRNWELQNISDNIGLANIGAINGLANNNALRAINANQFRGGALHTRNTVPADNNAIANPIVPGHTVWEEDWSISGGRPTLLAPNAPNANAGGNVIAPGMFVGQKIHTFLHDFPTVTAEKSKVKFQSLVQGNDPVGRFYANLKRMVKLAYPLLPAINQDELVKQQFFHGLKPDNQIEVRRIGLETPLPALIKKLEEIERYSAQQILGTTLHQPSHKTNSQGATSAEIEKLKSEIASLRTLLAQPAQVYPQNNEALEKMYIRAVRLGMPPDAPRDLTSLDNYINDELIRRLGVANANYAKLSKQINAVKKLHKSGRKSTRKSSKTKKKKSKNKSKKKKKSKSGQVHIARVDEQLGSDSSDNDTSSSESEDSSSSSESSSSESESEAEADAEINVNISRKKSRGRKVRLSEQDIETPPLASIPISKKEKRSSESPSQDEQSRLEKSIEKIIEKVLNEKFGIITTLLHPQNGDSKTLADSEDDEFINDPMEIDFVQRKEPATDVVTVKCKIKRLVIPAGTVDPGANFPIMSEDISKRSKLEIDTKEKHDLRGIATTPTESLGIVRNVPVNFAPGCTIYADFAVVKYPKPMLILPNTLLDKYNYDLLASKRELRLECNGKEFFIPINMHKVKNKLEVNCATTTPECDDSSIPDKVSQDSQDLIKDGTLKKK</sequence>
<feature type="region of interest" description="Disordered" evidence="2">
    <location>
        <begin position="939"/>
        <end position="965"/>
    </location>
</feature>
<name>A0A2I1H4P5_9GLOM</name>
<keyword evidence="4" id="KW-1185">Reference proteome</keyword>
<dbReference type="EMBL" id="LLXI01001475">
    <property type="protein sequence ID" value="PKY53852.1"/>
    <property type="molecule type" value="Genomic_DNA"/>
</dbReference>
<reference evidence="3 4" key="1">
    <citation type="submission" date="2015-10" db="EMBL/GenBank/DDBJ databases">
        <title>Genome analyses suggest a sexual origin of heterokaryosis in a supposedly ancient asexual fungus.</title>
        <authorList>
            <person name="Ropars J."/>
            <person name="Sedzielewska K."/>
            <person name="Noel J."/>
            <person name="Charron P."/>
            <person name="Farinelli L."/>
            <person name="Marton T."/>
            <person name="Kruger M."/>
            <person name="Pelin A."/>
            <person name="Brachmann A."/>
            <person name="Corradi N."/>
        </authorList>
    </citation>
    <scope>NUCLEOTIDE SEQUENCE [LARGE SCALE GENOMIC DNA]</scope>
    <source>
        <strain evidence="3 4">A4</strain>
    </source>
</reference>
<feature type="compositionally biased region" description="Basic and acidic residues" evidence="2">
    <location>
        <begin position="955"/>
        <end position="965"/>
    </location>
</feature>
<dbReference type="VEuPathDB" id="FungiDB:FUN_024707"/>
<feature type="coiled-coil region" evidence="1">
    <location>
        <begin position="42"/>
        <end position="97"/>
    </location>
</feature>
<feature type="compositionally biased region" description="Low complexity" evidence="2">
    <location>
        <begin position="653"/>
        <end position="678"/>
    </location>
</feature>
<keyword evidence="1" id="KW-0175">Coiled coil</keyword>
<protein>
    <submittedName>
        <fullName evidence="3">Uncharacterized protein</fullName>
    </submittedName>
</protein>
<dbReference type="InterPro" id="IPR021109">
    <property type="entry name" value="Peptidase_aspartic_dom_sf"/>
</dbReference>
<gene>
    <name evidence="3" type="ORF">RhiirA4_426337</name>
</gene>
<dbReference type="VEuPathDB" id="FungiDB:FUN_023478"/>
<dbReference type="VEuPathDB" id="FungiDB:RhiirFUN_024809"/>
<dbReference type="VEuPathDB" id="FungiDB:RhiirA1_455363"/>
<evidence type="ECO:0000256" key="1">
    <source>
        <dbReference type="SAM" id="Coils"/>
    </source>
</evidence>
<feature type="region of interest" description="Disordered" evidence="2">
    <location>
        <begin position="604"/>
        <end position="740"/>
    </location>
</feature>
<dbReference type="Gene3D" id="2.40.70.10">
    <property type="entry name" value="Acid Proteases"/>
    <property type="match status" value="1"/>
</dbReference>
<proteinExistence type="predicted"/>
<dbReference type="VEuPathDB" id="FungiDB:RhiirFUN_010784"/>
<comment type="caution">
    <text evidence="3">The sequence shown here is derived from an EMBL/GenBank/DDBJ whole genome shotgun (WGS) entry which is preliminary data.</text>
</comment>
<feature type="compositionally biased region" description="Basic residues" evidence="2">
    <location>
        <begin position="694"/>
        <end position="703"/>
    </location>
</feature>
<accession>A0A2I1H4P5</accession>